<proteinExistence type="predicted"/>
<dbReference type="RefSeq" id="WP_191156669.1">
    <property type="nucleotide sequence ID" value="NZ_JACWUN010000013.1"/>
</dbReference>
<dbReference type="Proteomes" id="UP000632828">
    <property type="component" value="Unassembled WGS sequence"/>
</dbReference>
<dbReference type="AlphaFoldDB" id="A0A8J6QNW9"/>
<evidence type="ECO:0000313" key="2">
    <source>
        <dbReference type="Proteomes" id="UP000632828"/>
    </source>
</evidence>
<gene>
    <name evidence="1" type="ORF">ICT70_11275</name>
</gene>
<accession>A0A8J6QNW9</accession>
<organism evidence="1 2">
    <name type="scientific">Pelovirga terrestris</name>
    <dbReference type="NCBI Taxonomy" id="2771352"/>
    <lineage>
        <taxon>Bacteria</taxon>
        <taxon>Pseudomonadati</taxon>
        <taxon>Thermodesulfobacteriota</taxon>
        <taxon>Desulfuromonadia</taxon>
        <taxon>Geobacterales</taxon>
        <taxon>Geobacteraceae</taxon>
        <taxon>Pelovirga</taxon>
    </lineage>
</organism>
<name>A0A8J6QNW9_9BACT</name>
<protein>
    <submittedName>
        <fullName evidence="1">Uncharacterized protein</fullName>
    </submittedName>
</protein>
<evidence type="ECO:0000313" key="1">
    <source>
        <dbReference type="EMBL" id="MBD1401257.1"/>
    </source>
</evidence>
<keyword evidence="2" id="KW-1185">Reference proteome</keyword>
<sequence>MAQGSGWQLLNGDVQRISIFNLVALRASAEGPMTASRCGDLADSGSRVFWFPAGAGKQ</sequence>
<dbReference type="EMBL" id="JACWUN010000013">
    <property type="protein sequence ID" value="MBD1401257.1"/>
    <property type="molecule type" value="Genomic_DNA"/>
</dbReference>
<reference evidence="1" key="1">
    <citation type="submission" date="2020-09" db="EMBL/GenBank/DDBJ databases">
        <title>Pelobacter alkaliphilus sp. nov., a novel anaerobic arsenate-reducing bacterium from terrestrial mud volcano.</title>
        <authorList>
            <person name="Khomyakova M.A."/>
            <person name="Merkel A.Y."/>
            <person name="Slobodkin A.I."/>
        </authorList>
    </citation>
    <scope>NUCLEOTIDE SEQUENCE</scope>
    <source>
        <strain evidence="1">M08fum</strain>
    </source>
</reference>
<comment type="caution">
    <text evidence="1">The sequence shown here is derived from an EMBL/GenBank/DDBJ whole genome shotgun (WGS) entry which is preliminary data.</text>
</comment>